<gene>
    <name evidence="8" type="ORF">JW744_03375</name>
</gene>
<evidence type="ECO:0000256" key="4">
    <source>
        <dbReference type="ARBA" id="ARBA00022741"/>
    </source>
</evidence>
<feature type="domain" description="Mur ligase C-terminal" evidence="7">
    <location>
        <begin position="129"/>
        <end position="248"/>
    </location>
</feature>
<protein>
    <recommendedName>
        <fullName evidence="7">Mur ligase C-terminal domain-containing protein</fullName>
    </recommendedName>
</protein>
<name>A0A938YY49_9ARCH</name>
<evidence type="ECO:0000256" key="2">
    <source>
        <dbReference type="ARBA" id="ARBA00022598"/>
    </source>
</evidence>
<dbReference type="Proteomes" id="UP000809243">
    <property type="component" value="Unassembled WGS sequence"/>
</dbReference>
<dbReference type="AlphaFoldDB" id="A0A938YY49"/>
<dbReference type="SUPFAM" id="SSF53244">
    <property type="entry name" value="MurD-like peptide ligases, peptide-binding domain"/>
    <property type="match status" value="1"/>
</dbReference>
<dbReference type="GO" id="GO:0008841">
    <property type="term" value="F:dihydrofolate synthase activity"/>
    <property type="evidence" value="ECO:0007669"/>
    <property type="project" value="TreeGrafter"/>
</dbReference>
<dbReference type="InterPro" id="IPR036565">
    <property type="entry name" value="Mur-like_cat_sf"/>
</dbReference>
<dbReference type="GO" id="GO:0046872">
    <property type="term" value="F:metal ion binding"/>
    <property type="evidence" value="ECO:0007669"/>
    <property type="project" value="UniProtKB-KW"/>
</dbReference>
<evidence type="ECO:0000259" key="7">
    <source>
        <dbReference type="Pfam" id="PF02875"/>
    </source>
</evidence>
<dbReference type="InterPro" id="IPR036615">
    <property type="entry name" value="Mur_ligase_C_dom_sf"/>
</dbReference>
<proteinExistence type="inferred from homology"/>
<dbReference type="PANTHER" id="PTHR11136">
    <property type="entry name" value="FOLYLPOLYGLUTAMATE SYNTHASE-RELATED"/>
    <property type="match status" value="1"/>
</dbReference>
<reference evidence="8" key="1">
    <citation type="submission" date="2021-01" db="EMBL/GenBank/DDBJ databases">
        <title>Active Sulfur Cycling in an Early Earth Analoge.</title>
        <authorList>
            <person name="Hahn C.R."/>
            <person name="Youssef N.H."/>
            <person name="Elshahed M."/>
        </authorList>
    </citation>
    <scope>NUCLEOTIDE SEQUENCE</scope>
    <source>
        <strain evidence="8">Zod_Metabat.1151</strain>
    </source>
</reference>
<dbReference type="Gene3D" id="3.90.190.20">
    <property type="entry name" value="Mur ligase, C-terminal domain"/>
    <property type="match status" value="1"/>
</dbReference>
<dbReference type="InterPro" id="IPR001645">
    <property type="entry name" value="Folylpolyglutamate_synth"/>
</dbReference>
<keyword evidence="2" id="KW-0436">Ligase</keyword>
<evidence type="ECO:0000256" key="1">
    <source>
        <dbReference type="ARBA" id="ARBA00008276"/>
    </source>
</evidence>
<accession>A0A938YY49</accession>
<evidence type="ECO:0000256" key="6">
    <source>
        <dbReference type="ARBA" id="ARBA00022842"/>
    </source>
</evidence>
<dbReference type="EMBL" id="JAFGDB010000056">
    <property type="protein sequence ID" value="MBN2067483.1"/>
    <property type="molecule type" value="Genomic_DNA"/>
</dbReference>
<comment type="similarity">
    <text evidence="1">Belongs to the folylpolyglutamate synthase family.</text>
</comment>
<dbReference type="NCBIfam" id="TIGR01499">
    <property type="entry name" value="folC"/>
    <property type="match status" value="1"/>
</dbReference>
<keyword evidence="5" id="KW-0067">ATP-binding</keyword>
<evidence type="ECO:0000313" key="8">
    <source>
        <dbReference type="EMBL" id="MBN2067483.1"/>
    </source>
</evidence>
<dbReference type="InterPro" id="IPR004101">
    <property type="entry name" value="Mur_ligase_C"/>
</dbReference>
<sequence length="265" mass="28375">MGGRLDATNVLEPLVSIITNVEREHQQYLGKTRGKIAFEKAGIIKGHIPVVTAEWKKPVLRVFEKKCKEAGARLSVVRQPYAGKLALLGSFQKWNAATAVAAVKELQEQGIAISEKAVQEGLSSAKWPGRFQVVRKKPAVVLDCAHNPACCVVLAKAFKEKFPGKKALLVIGVSNDKNAGEMAKRLAPIAGRVLATGARHRALQPEKLAGQFKALSVETGAVHGVGTAVKRAVREAGPDGIVLVTGSCFVVGEAMQALHRLNQKK</sequence>
<evidence type="ECO:0000256" key="3">
    <source>
        <dbReference type="ARBA" id="ARBA00022723"/>
    </source>
</evidence>
<dbReference type="GO" id="GO:0005524">
    <property type="term" value="F:ATP binding"/>
    <property type="evidence" value="ECO:0007669"/>
    <property type="project" value="UniProtKB-KW"/>
</dbReference>
<keyword evidence="6" id="KW-0460">Magnesium</keyword>
<feature type="non-terminal residue" evidence="8">
    <location>
        <position position="1"/>
    </location>
</feature>
<keyword evidence="3" id="KW-0479">Metal-binding</keyword>
<dbReference type="SUPFAM" id="SSF53623">
    <property type="entry name" value="MurD-like peptide ligases, catalytic domain"/>
    <property type="match status" value="1"/>
</dbReference>
<comment type="caution">
    <text evidence="8">The sequence shown here is derived from an EMBL/GenBank/DDBJ whole genome shotgun (WGS) entry which is preliminary data.</text>
</comment>
<organism evidence="8 9">
    <name type="scientific">Candidatus Iainarchaeum sp</name>
    <dbReference type="NCBI Taxonomy" id="3101447"/>
    <lineage>
        <taxon>Archaea</taxon>
        <taxon>Candidatus Iainarchaeota</taxon>
        <taxon>Candidatus Iainarchaeia</taxon>
        <taxon>Candidatus Iainarchaeales</taxon>
        <taxon>Candidatus Iainarchaeaceae</taxon>
        <taxon>Candidatus Iainarchaeum</taxon>
    </lineage>
</organism>
<dbReference type="GO" id="GO:0005737">
    <property type="term" value="C:cytoplasm"/>
    <property type="evidence" value="ECO:0007669"/>
    <property type="project" value="TreeGrafter"/>
</dbReference>
<evidence type="ECO:0000313" key="9">
    <source>
        <dbReference type="Proteomes" id="UP000809243"/>
    </source>
</evidence>
<dbReference type="PANTHER" id="PTHR11136:SF0">
    <property type="entry name" value="DIHYDROFOLATE SYNTHETASE-RELATED"/>
    <property type="match status" value="1"/>
</dbReference>
<keyword evidence="4" id="KW-0547">Nucleotide-binding</keyword>
<evidence type="ECO:0000256" key="5">
    <source>
        <dbReference type="ARBA" id="ARBA00022840"/>
    </source>
</evidence>
<dbReference type="Gene3D" id="3.40.1190.10">
    <property type="entry name" value="Mur-like, catalytic domain"/>
    <property type="match status" value="1"/>
</dbReference>
<dbReference type="GO" id="GO:0004326">
    <property type="term" value="F:tetrahydrofolylpolyglutamate synthase activity"/>
    <property type="evidence" value="ECO:0007669"/>
    <property type="project" value="InterPro"/>
</dbReference>
<dbReference type="Pfam" id="PF02875">
    <property type="entry name" value="Mur_ligase_C"/>
    <property type="match status" value="1"/>
</dbReference>